<evidence type="ECO:0000256" key="8">
    <source>
        <dbReference type="ARBA" id="ARBA00022989"/>
    </source>
</evidence>
<dbReference type="GO" id="GO:0005789">
    <property type="term" value="C:endoplasmic reticulum membrane"/>
    <property type="evidence" value="ECO:0007669"/>
    <property type="project" value="UniProtKB-SubCell"/>
</dbReference>
<name>A0A7R9LNM7_9ACAR</name>
<proteinExistence type="inferred from homology"/>
<evidence type="ECO:0000256" key="3">
    <source>
        <dbReference type="ARBA" id="ARBA00008715"/>
    </source>
</evidence>
<feature type="non-terminal residue" evidence="11">
    <location>
        <position position="260"/>
    </location>
</feature>
<keyword evidence="5 10" id="KW-0808">Transferase</keyword>
<keyword evidence="8 10" id="KW-1133">Transmembrane helix</keyword>
<keyword evidence="6 10" id="KW-0812">Transmembrane</keyword>
<evidence type="ECO:0000256" key="4">
    <source>
        <dbReference type="ARBA" id="ARBA00022676"/>
    </source>
</evidence>
<dbReference type="PANTHER" id="PTHR12413:SF2">
    <property type="entry name" value="DOLICHYL PYROPHOSPHATE GLC1MAN9GLCNAC2 ALPHA-1,3-GLUCOSYLTRANSFERASE-RELATED"/>
    <property type="match status" value="1"/>
</dbReference>
<comment type="subcellular location">
    <subcellularLocation>
        <location evidence="1 10">Endoplasmic reticulum membrane</location>
        <topology evidence="1 10">Multi-pass membrane protein</topology>
    </subcellularLocation>
</comment>
<dbReference type="UniPathway" id="UPA00378"/>
<dbReference type="InterPro" id="IPR004856">
    <property type="entry name" value="Glyco_trans_ALG6/ALG8"/>
</dbReference>
<dbReference type="GO" id="GO:0006487">
    <property type="term" value="P:protein N-linked glycosylation"/>
    <property type="evidence" value="ECO:0007669"/>
    <property type="project" value="TreeGrafter"/>
</dbReference>
<feature type="non-terminal residue" evidence="11">
    <location>
        <position position="1"/>
    </location>
</feature>
<evidence type="ECO:0000256" key="2">
    <source>
        <dbReference type="ARBA" id="ARBA00004922"/>
    </source>
</evidence>
<evidence type="ECO:0000256" key="6">
    <source>
        <dbReference type="ARBA" id="ARBA00022692"/>
    </source>
</evidence>
<dbReference type="EMBL" id="CAJPIZ010030186">
    <property type="protein sequence ID" value="CAG2119862.1"/>
    <property type="molecule type" value="Genomic_DNA"/>
</dbReference>
<evidence type="ECO:0000256" key="5">
    <source>
        <dbReference type="ARBA" id="ARBA00022679"/>
    </source>
</evidence>
<dbReference type="OrthoDB" id="1689333at2759"/>
<keyword evidence="7 10" id="KW-0256">Endoplasmic reticulum</keyword>
<evidence type="ECO:0000256" key="9">
    <source>
        <dbReference type="ARBA" id="ARBA00023136"/>
    </source>
</evidence>
<gene>
    <name evidence="11" type="ORF">OSB1V03_LOCUS19809</name>
</gene>
<evidence type="ECO:0000256" key="7">
    <source>
        <dbReference type="ARBA" id="ARBA00022824"/>
    </source>
</evidence>
<reference evidence="11" key="1">
    <citation type="submission" date="2020-11" db="EMBL/GenBank/DDBJ databases">
        <authorList>
            <person name="Tran Van P."/>
        </authorList>
    </citation>
    <scope>NUCLEOTIDE SEQUENCE</scope>
</reference>
<comment type="caution">
    <text evidence="10">Lacks conserved residue(s) required for the propagation of feature annotation.</text>
</comment>
<keyword evidence="9 10" id="KW-0472">Membrane</keyword>
<evidence type="ECO:0000313" key="12">
    <source>
        <dbReference type="Proteomes" id="UP000759131"/>
    </source>
</evidence>
<dbReference type="Pfam" id="PF03155">
    <property type="entry name" value="Alg6_Alg8"/>
    <property type="match status" value="1"/>
</dbReference>
<dbReference type="EMBL" id="OC884761">
    <property type="protein sequence ID" value="CAD7643902.1"/>
    <property type="molecule type" value="Genomic_DNA"/>
</dbReference>
<evidence type="ECO:0000313" key="11">
    <source>
        <dbReference type="EMBL" id="CAD7643902.1"/>
    </source>
</evidence>
<sequence>SLAPFGSLPTRSQISSISAQSSVVLVSEVAFSAEESQESHKTVINTVYCVSMATILYDYPMVRLQLVSTVHNWQCIQCNNLNDLLRRSGRMRLRIKSSDEQPMSSMTDYKYWSLALISIKSTSEWTLDYPPLFAWFELCLSKFAHYFDENMLQITAKGYISDKTIVFQRLTVIITDFVYFYAVLQWCQAMGKLKIRFSKQCVYDQWFHPNVILAMLFLWNPGLLLVDHIHFQYNGILSALLLLSIARIIQKREIESAFWF</sequence>
<dbReference type="GO" id="GO:0042283">
    <property type="term" value="F:dolichyl pyrophosphate Glc1Man9GlcNAc2 alpha-1,3-glucosyltransferase activity"/>
    <property type="evidence" value="ECO:0007669"/>
    <property type="project" value="TreeGrafter"/>
</dbReference>
<comment type="pathway">
    <text evidence="2 10">Protein modification; protein glycosylation.</text>
</comment>
<dbReference type="PANTHER" id="PTHR12413">
    <property type="entry name" value="DOLICHYL GLYCOSYLTRANSFERASE"/>
    <property type="match status" value="1"/>
</dbReference>
<dbReference type="AlphaFoldDB" id="A0A7R9LNM7"/>
<keyword evidence="4 10" id="KW-0328">Glycosyltransferase</keyword>
<dbReference type="Proteomes" id="UP000759131">
    <property type="component" value="Unassembled WGS sequence"/>
</dbReference>
<protein>
    <recommendedName>
        <fullName evidence="10">Alpha-1,3-glucosyltransferase</fullName>
        <ecNumber evidence="10">2.4.1.-</ecNumber>
    </recommendedName>
</protein>
<keyword evidence="12" id="KW-1185">Reference proteome</keyword>
<evidence type="ECO:0000256" key="10">
    <source>
        <dbReference type="RuleBase" id="RU363110"/>
    </source>
</evidence>
<evidence type="ECO:0000256" key="1">
    <source>
        <dbReference type="ARBA" id="ARBA00004477"/>
    </source>
</evidence>
<accession>A0A7R9LNM7</accession>
<comment type="similarity">
    <text evidence="3 10">Belongs to the ALG6/ALG8 glucosyltransferase family.</text>
</comment>
<dbReference type="EC" id="2.4.1.-" evidence="10"/>
<feature type="transmembrane region" description="Helical" evidence="10">
    <location>
        <begin position="166"/>
        <end position="187"/>
    </location>
</feature>
<organism evidence="11">
    <name type="scientific">Medioppia subpectinata</name>
    <dbReference type="NCBI Taxonomy" id="1979941"/>
    <lineage>
        <taxon>Eukaryota</taxon>
        <taxon>Metazoa</taxon>
        <taxon>Ecdysozoa</taxon>
        <taxon>Arthropoda</taxon>
        <taxon>Chelicerata</taxon>
        <taxon>Arachnida</taxon>
        <taxon>Acari</taxon>
        <taxon>Acariformes</taxon>
        <taxon>Sarcoptiformes</taxon>
        <taxon>Oribatida</taxon>
        <taxon>Brachypylina</taxon>
        <taxon>Oppioidea</taxon>
        <taxon>Oppiidae</taxon>
        <taxon>Medioppia</taxon>
    </lineage>
</organism>
<feature type="transmembrane region" description="Helical" evidence="10">
    <location>
        <begin position="231"/>
        <end position="249"/>
    </location>
</feature>
<feature type="transmembrane region" description="Helical" evidence="10">
    <location>
        <begin position="207"/>
        <end position="225"/>
    </location>
</feature>